<dbReference type="Pfam" id="PF04794">
    <property type="entry name" value="YdjC"/>
    <property type="match status" value="1"/>
</dbReference>
<protein>
    <submittedName>
        <fullName evidence="6">ChbG/HpnK family deacetylase</fullName>
    </submittedName>
</protein>
<dbReference type="PANTHER" id="PTHR31609:SF1">
    <property type="entry name" value="CARBOHYDRATE DEACETYLASE"/>
    <property type="match status" value="1"/>
</dbReference>
<evidence type="ECO:0000256" key="1">
    <source>
        <dbReference type="ARBA" id="ARBA00001946"/>
    </source>
</evidence>
<dbReference type="InterPro" id="IPR011330">
    <property type="entry name" value="Glyco_hydro/deAcase_b/a-brl"/>
</dbReference>
<name>A0A7C5EQP9_9BACT</name>
<comment type="caution">
    <text evidence="6">The sequence shown here is derived from an EMBL/GenBank/DDBJ whole genome shotgun (WGS) entry which is preliminary data.</text>
</comment>
<keyword evidence="5" id="KW-0119">Carbohydrate metabolism</keyword>
<accession>A0A7C5EQP9</accession>
<dbReference type="InterPro" id="IPR006879">
    <property type="entry name" value="YdjC-like"/>
</dbReference>
<proteinExistence type="predicted"/>
<dbReference type="SUPFAM" id="SSF88713">
    <property type="entry name" value="Glycoside hydrolase/deacetylase"/>
    <property type="match status" value="1"/>
</dbReference>
<reference evidence="6" key="1">
    <citation type="journal article" date="2020" name="mSystems">
        <title>Genome- and Community-Level Interaction Insights into Carbon Utilization and Element Cycling Functions of Hydrothermarchaeota in Hydrothermal Sediment.</title>
        <authorList>
            <person name="Zhou Z."/>
            <person name="Liu Y."/>
            <person name="Xu W."/>
            <person name="Pan J."/>
            <person name="Luo Z.H."/>
            <person name="Li M."/>
        </authorList>
    </citation>
    <scope>NUCLEOTIDE SEQUENCE [LARGE SCALE GENOMIC DNA]</scope>
    <source>
        <strain evidence="6">SpSt-853</strain>
    </source>
</reference>
<dbReference type="GO" id="GO:0019213">
    <property type="term" value="F:deacetylase activity"/>
    <property type="evidence" value="ECO:0007669"/>
    <property type="project" value="TreeGrafter"/>
</dbReference>
<sequence>MSLRLIINADDLGRTPEVNHAIARLLSRGLITSATVIANAPYVEEGVALIPPPFRDRLGIHLNITEFRPLTGEEVWRGWLAEGGCFSLENFRQKPLSPQVKRAIWGEWCAQVARLRSLGLKLSHLDSHHDVHTDPRLLMVLKRLQKHTGLNKMRLPETLPIRPGALLLKNRLWSWVLRYWPPRARSSQAFASFVSFWVRGRQGPLPYHTLEVMVHPGHANYAEETALLESPWRETLPFPVELISYQEL</sequence>
<dbReference type="GO" id="GO:0046872">
    <property type="term" value="F:metal ion binding"/>
    <property type="evidence" value="ECO:0007669"/>
    <property type="project" value="UniProtKB-KW"/>
</dbReference>
<evidence type="ECO:0000256" key="4">
    <source>
        <dbReference type="ARBA" id="ARBA00022842"/>
    </source>
</evidence>
<organism evidence="6">
    <name type="scientific">Desulfobacca acetoxidans</name>
    <dbReference type="NCBI Taxonomy" id="60893"/>
    <lineage>
        <taxon>Bacteria</taxon>
        <taxon>Pseudomonadati</taxon>
        <taxon>Thermodesulfobacteriota</taxon>
        <taxon>Desulfobaccia</taxon>
        <taxon>Desulfobaccales</taxon>
        <taxon>Desulfobaccaceae</taxon>
        <taxon>Desulfobacca</taxon>
    </lineage>
</organism>
<dbReference type="PANTHER" id="PTHR31609">
    <property type="entry name" value="YDJC DEACETYLASE FAMILY MEMBER"/>
    <property type="match status" value="1"/>
</dbReference>
<evidence type="ECO:0000256" key="5">
    <source>
        <dbReference type="ARBA" id="ARBA00023277"/>
    </source>
</evidence>
<keyword evidence="4" id="KW-0460">Magnesium</keyword>
<dbReference type="GO" id="GO:0005975">
    <property type="term" value="P:carbohydrate metabolic process"/>
    <property type="evidence" value="ECO:0007669"/>
    <property type="project" value="InterPro"/>
</dbReference>
<evidence type="ECO:0000313" key="6">
    <source>
        <dbReference type="EMBL" id="HGZ12258.1"/>
    </source>
</evidence>
<evidence type="ECO:0000256" key="2">
    <source>
        <dbReference type="ARBA" id="ARBA00022723"/>
    </source>
</evidence>
<comment type="cofactor">
    <cofactor evidence="1">
        <name>Mg(2+)</name>
        <dbReference type="ChEBI" id="CHEBI:18420"/>
    </cofactor>
</comment>
<evidence type="ECO:0000256" key="3">
    <source>
        <dbReference type="ARBA" id="ARBA00022801"/>
    </source>
</evidence>
<keyword evidence="3" id="KW-0378">Hydrolase</keyword>
<dbReference type="EMBL" id="DTKJ01000058">
    <property type="protein sequence ID" value="HGZ12258.1"/>
    <property type="molecule type" value="Genomic_DNA"/>
</dbReference>
<keyword evidence="2" id="KW-0479">Metal-binding</keyword>
<dbReference type="GO" id="GO:0016787">
    <property type="term" value="F:hydrolase activity"/>
    <property type="evidence" value="ECO:0007669"/>
    <property type="project" value="UniProtKB-KW"/>
</dbReference>
<gene>
    <name evidence="6" type="ORF">ENW48_08565</name>
</gene>
<dbReference type="AlphaFoldDB" id="A0A7C5EQP9"/>
<dbReference type="Gene3D" id="3.20.20.370">
    <property type="entry name" value="Glycoside hydrolase/deacetylase"/>
    <property type="match status" value="1"/>
</dbReference>